<dbReference type="AlphaFoldDB" id="A0A1B6E9D2"/>
<dbReference type="EMBL" id="GEDC01023294">
    <property type="protein sequence ID" value="JAS14004.1"/>
    <property type="molecule type" value="Transcribed_RNA"/>
</dbReference>
<evidence type="ECO:0000313" key="2">
    <source>
        <dbReference type="EMBL" id="JAS34536.1"/>
    </source>
</evidence>
<dbReference type="GO" id="GO:0003676">
    <property type="term" value="F:nucleic acid binding"/>
    <property type="evidence" value="ECO:0007669"/>
    <property type="project" value="InterPro"/>
</dbReference>
<dbReference type="InterPro" id="IPR036397">
    <property type="entry name" value="RNaseH_sf"/>
</dbReference>
<name>A0A1B6E9D2_9HEMI</name>
<dbReference type="PANTHER" id="PTHR47326:SF1">
    <property type="entry name" value="HTH PSQ-TYPE DOMAIN-CONTAINING PROTEIN"/>
    <property type="match status" value="1"/>
</dbReference>
<accession>A0A1B6E9D2</accession>
<dbReference type="Gene3D" id="3.30.420.10">
    <property type="entry name" value="Ribonuclease H-like superfamily/Ribonuclease H"/>
    <property type="match status" value="1"/>
</dbReference>
<proteinExistence type="predicted"/>
<protein>
    <recommendedName>
        <fullName evidence="3">PiggyBac transposable element-derived protein domain-containing protein</fullName>
    </recommendedName>
</protein>
<dbReference type="EMBL" id="GEDC01002762">
    <property type="protein sequence ID" value="JAS34536.1"/>
    <property type="molecule type" value="Transcribed_RNA"/>
</dbReference>
<evidence type="ECO:0000313" key="1">
    <source>
        <dbReference type="EMBL" id="JAS14004.1"/>
    </source>
</evidence>
<reference evidence="2" key="1">
    <citation type="submission" date="2015-12" db="EMBL/GenBank/DDBJ databases">
        <title>De novo transcriptome assembly of four potential Pierce s Disease insect vectors from Arizona vineyards.</title>
        <authorList>
            <person name="Tassone E.E."/>
        </authorList>
    </citation>
    <scope>NUCLEOTIDE SEQUENCE</scope>
</reference>
<evidence type="ECO:0008006" key="3">
    <source>
        <dbReference type="Google" id="ProtNLM"/>
    </source>
</evidence>
<gene>
    <name evidence="2" type="ORF">g.29057</name>
    <name evidence="1" type="ORF">g.29058</name>
</gene>
<sequence length="122" mass="14319">MTVWHVLRKCLHLKPYRYSLYKQLKTLIRHYGNKIAHRNFCVDMLNRVDDDKHFLDNIIFCDESSSHLSGKVNTHNCRIWGSENPHEILKHVRDGPKVNVFCALSKRKVCGPLFSKREPSMG</sequence>
<organism evidence="2">
    <name type="scientific">Clastoptera arizonana</name>
    <name type="common">Arizona spittle bug</name>
    <dbReference type="NCBI Taxonomy" id="38151"/>
    <lineage>
        <taxon>Eukaryota</taxon>
        <taxon>Metazoa</taxon>
        <taxon>Ecdysozoa</taxon>
        <taxon>Arthropoda</taxon>
        <taxon>Hexapoda</taxon>
        <taxon>Insecta</taxon>
        <taxon>Pterygota</taxon>
        <taxon>Neoptera</taxon>
        <taxon>Paraneoptera</taxon>
        <taxon>Hemiptera</taxon>
        <taxon>Auchenorrhyncha</taxon>
        <taxon>Cercopoidea</taxon>
        <taxon>Clastopteridae</taxon>
        <taxon>Clastoptera</taxon>
    </lineage>
</organism>
<dbReference type="PANTHER" id="PTHR47326">
    <property type="entry name" value="TRANSPOSABLE ELEMENT TC3 TRANSPOSASE-LIKE PROTEIN"/>
    <property type="match status" value="1"/>
</dbReference>